<reference evidence="1 2" key="2">
    <citation type="submission" date="2015-10" db="EMBL/GenBank/DDBJ databases">
        <title>Draft Genome Sequence of Prosthecomicrobium hirschii ATCC 27832.</title>
        <authorList>
            <person name="Daniel J."/>
            <person name="Givan S.A."/>
            <person name="Brun Y.V."/>
            <person name="Brown P.J."/>
        </authorList>
    </citation>
    <scope>NUCLEOTIDE SEQUENCE [LARGE SCALE GENOMIC DNA]</scope>
    <source>
        <strain evidence="1 2">16</strain>
    </source>
</reference>
<protein>
    <submittedName>
        <fullName evidence="1">Uncharacterized protein</fullName>
    </submittedName>
</protein>
<dbReference type="EMBL" id="LJYW01000004">
    <property type="protein sequence ID" value="KPL50716.1"/>
    <property type="molecule type" value="Genomic_DNA"/>
</dbReference>
<evidence type="ECO:0000313" key="1">
    <source>
        <dbReference type="EMBL" id="KPL50716.1"/>
    </source>
</evidence>
<comment type="caution">
    <text evidence="1">The sequence shown here is derived from an EMBL/GenBank/DDBJ whole genome shotgun (WGS) entry which is preliminary data.</text>
</comment>
<organism evidence="1 2">
    <name type="scientific">Prosthecodimorpha hirschii</name>
    <dbReference type="NCBI Taxonomy" id="665126"/>
    <lineage>
        <taxon>Bacteria</taxon>
        <taxon>Pseudomonadati</taxon>
        <taxon>Pseudomonadota</taxon>
        <taxon>Alphaproteobacteria</taxon>
        <taxon>Hyphomicrobiales</taxon>
        <taxon>Ancalomicrobiaceae</taxon>
        <taxon>Prosthecodimorpha</taxon>
    </lineage>
</organism>
<evidence type="ECO:0000313" key="2">
    <source>
        <dbReference type="Proteomes" id="UP000048984"/>
    </source>
</evidence>
<name>A0A0P6VV58_9HYPH</name>
<gene>
    <name evidence="1" type="ORF">ABB55_28285</name>
</gene>
<dbReference type="AlphaFoldDB" id="A0A0P6VV58"/>
<proteinExistence type="predicted"/>
<sequence length="81" mass="8644">MEAEIGRSCDDVASLQVALAERLHDVAGLFPETFDVPGSAAYVGLRGLETPRHRDATNLAQDVLCLAARKARHEDAAISLA</sequence>
<accession>A0A0P6VV58</accession>
<keyword evidence="2" id="KW-1185">Reference proteome</keyword>
<reference evidence="1 2" key="1">
    <citation type="submission" date="2015-09" db="EMBL/GenBank/DDBJ databases">
        <authorList>
            <person name="Jackson K.R."/>
            <person name="Lunt B.L."/>
            <person name="Fisher J.N.B."/>
            <person name="Gardner A.V."/>
            <person name="Bailey M.E."/>
            <person name="Deus L.M."/>
            <person name="Earl A.S."/>
            <person name="Gibby P.D."/>
            <person name="Hartmann K.A."/>
            <person name="Liu J.E."/>
            <person name="Manci A.M."/>
            <person name="Nielsen D.A."/>
            <person name="Solomon M.B."/>
            <person name="Breakwell D.P."/>
            <person name="Burnett S.H."/>
            <person name="Grose J.H."/>
        </authorList>
    </citation>
    <scope>NUCLEOTIDE SEQUENCE [LARGE SCALE GENOMIC DNA]</scope>
    <source>
        <strain evidence="1 2">16</strain>
    </source>
</reference>
<dbReference type="Proteomes" id="UP000048984">
    <property type="component" value="Unassembled WGS sequence"/>
</dbReference>